<dbReference type="InterPro" id="IPR035979">
    <property type="entry name" value="RBD_domain_sf"/>
</dbReference>
<evidence type="ECO:0000313" key="3">
    <source>
        <dbReference type="Proteomes" id="UP001157418"/>
    </source>
</evidence>
<dbReference type="AlphaFoldDB" id="A0AAU9MBU5"/>
<evidence type="ECO:0000313" key="2">
    <source>
        <dbReference type="EMBL" id="CAH1423725.1"/>
    </source>
</evidence>
<name>A0AAU9MBU5_9ASTR</name>
<evidence type="ECO:0000259" key="1">
    <source>
        <dbReference type="Pfam" id="PF00076"/>
    </source>
</evidence>
<reference evidence="2 3" key="1">
    <citation type="submission" date="2022-01" db="EMBL/GenBank/DDBJ databases">
        <authorList>
            <person name="Xiong W."/>
            <person name="Schranz E."/>
        </authorList>
    </citation>
    <scope>NUCLEOTIDE SEQUENCE [LARGE SCALE GENOMIC DNA]</scope>
</reference>
<organism evidence="2 3">
    <name type="scientific">Lactuca virosa</name>
    <dbReference type="NCBI Taxonomy" id="75947"/>
    <lineage>
        <taxon>Eukaryota</taxon>
        <taxon>Viridiplantae</taxon>
        <taxon>Streptophyta</taxon>
        <taxon>Embryophyta</taxon>
        <taxon>Tracheophyta</taxon>
        <taxon>Spermatophyta</taxon>
        <taxon>Magnoliopsida</taxon>
        <taxon>eudicotyledons</taxon>
        <taxon>Gunneridae</taxon>
        <taxon>Pentapetalae</taxon>
        <taxon>asterids</taxon>
        <taxon>campanulids</taxon>
        <taxon>Asterales</taxon>
        <taxon>Asteraceae</taxon>
        <taxon>Cichorioideae</taxon>
        <taxon>Cichorieae</taxon>
        <taxon>Lactucinae</taxon>
        <taxon>Lactuca</taxon>
    </lineage>
</organism>
<keyword evidence="3" id="KW-1185">Reference proteome</keyword>
<dbReference type="GO" id="GO:0003723">
    <property type="term" value="F:RNA binding"/>
    <property type="evidence" value="ECO:0007669"/>
    <property type="project" value="InterPro"/>
</dbReference>
<comment type="caution">
    <text evidence="2">The sequence shown here is derived from an EMBL/GenBank/DDBJ whole genome shotgun (WGS) entry which is preliminary data.</text>
</comment>
<dbReference type="Pfam" id="PF00076">
    <property type="entry name" value="RRM_1"/>
    <property type="match status" value="1"/>
</dbReference>
<accession>A0AAU9MBU5</accession>
<sequence>MNHRRLENVSKPFFVTNFPPDADVKSLWEECDKVGNVVDIYTARKLSKIGKRFAFVRFIKVKDELLLEQKLRDIWMSSYHLFASVARFSRDVSNTGGLNKKEKAVSHNSVENNAVKQVKKMNAHAVANYSSYANVLKGQEVEKTNNGPVLECILQGQEIDNPLSLKVSVFGKLRLIPKLGILLKEEGFPEIAIKYVSSDWVYISFVSEATCTRFMKSEAVKAYFSVFRPVVNGFFVKERAIWLEMVGLPCCAWNDVAVKKVASMWGEVVAKGVEYGVGVREISNWEPNIMEEGEIESDIPDLSGGEEEDACFEEDVNDFIDVENGDKADQRQENSFSMESTPTNGARGAGFVDRKGRFFQTNEKAKGNGVVDGGGGLLCLMLLSQEVLLKKNVIRWGLFQLWRMVVT</sequence>
<dbReference type="InterPro" id="IPR000504">
    <property type="entry name" value="RRM_dom"/>
</dbReference>
<dbReference type="Proteomes" id="UP001157418">
    <property type="component" value="Unassembled WGS sequence"/>
</dbReference>
<proteinExistence type="predicted"/>
<dbReference type="EMBL" id="CAKMRJ010001112">
    <property type="protein sequence ID" value="CAH1423725.1"/>
    <property type="molecule type" value="Genomic_DNA"/>
</dbReference>
<dbReference type="InterPro" id="IPR012677">
    <property type="entry name" value="Nucleotide-bd_a/b_plait_sf"/>
</dbReference>
<dbReference type="Gene3D" id="3.30.70.330">
    <property type="match status" value="1"/>
</dbReference>
<feature type="domain" description="RRM" evidence="1">
    <location>
        <begin position="14"/>
        <end position="61"/>
    </location>
</feature>
<gene>
    <name evidence="2" type="ORF">LVIROSA_LOCUS10992</name>
</gene>
<protein>
    <recommendedName>
        <fullName evidence="1">RRM domain-containing protein</fullName>
    </recommendedName>
</protein>
<dbReference type="SUPFAM" id="SSF54928">
    <property type="entry name" value="RNA-binding domain, RBD"/>
    <property type="match status" value="1"/>
</dbReference>
<dbReference type="CDD" id="cd00590">
    <property type="entry name" value="RRM_SF"/>
    <property type="match status" value="1"/>
</dbReference>